<dbReference type="STRING" id="1685378.AVO44_19800"/>
<dbReference type="GO" id="GO:0004065">
    <property type="term" value="F:arylsulfatase activity"/>
    <property type="evidence" value="ECO:0007669"/>
    <property type="project" value="TreeGrafter"/>
</dbReference>
<evidence type="ECO:0000259" key="5">
    <source>
        <dbReference type="Pfam" id="PF00884"/>
    </source>
</evidence>
<gene>
    <name evidence="6" type="ORF">AVO44_19800</name>
</gene>
<evidence type="ECO:0000256" key="2">
    <source>
        <dbReference type="ARBA" id="ARBA00022723"/>
    </source>
</evidence>
<dbReference type="PROSITE" id="PS00523">
    <property type="entry name" value="SULFATASE_1"/>
    <property type="match status" value="1"/>
</dbReference>
<organism evidence="6 7">
    <name type="scientific">Ruegeria profundi</name>
    <dbReference type="NCBI Taxonomy" id="1685378"/>
    <lineage>
        <taxon>Bacteria</taxon>
        <taxon>Pseudomonadati</taxon>
        <taxon>Pseudomonadota</taxon>
        <taxon>Alphaproteobacteria</taxon>
        <taxon>Rhodobacterales</taxon>
        <taxon>Roseobacteraceae</taxon>
        <taxon>Ruegeria</taxon>
    </lineage>
</organism>
<name>A0A0X3TKP3_9RHOB</name>
<keyword evidence="3" id="KW-0378">Hydrolase</keyword>
<dbReference type="EMBL" id="LQBP01000016">
    <property type="protein sequence ID" value="KUJ76352.1"/>
    <property type="molecule type" value="Genomic_DNA"/>
</dbReference>
<dbReference type="InterPro" id="IPR017850">
    <property type="entry name" value="Alkaline_phosphatase_core_sf"/>
</dbReference>
<evidence type="ECO:0000256" key="3">
    <source>
        <dbReference type="ARBA" id="ARBA00022801"/>
    </source>
</evidence>
<proteinExistence type="inferred from homology"/>
<reference evidence="7" key="1">
    <citation type="submission" date="2015-12" db="EMBL/GenBank/DDBJ databases">
        <authorList>
            <person name="Zhang G."/>
            <person name="Stingl U."/>
        </authorList>
    </citation>
    <scope>NUCLEOTIDE SEQUENCE [LARGE SCALE GENOMIC DNA]</scope>
    <source>
        <strain evidence="7">ZGT108</strain>
    </source>
</reference>
<keyword evidence="7" id="KW-1185">Reference proteome</keyword>
<dbReference type="PANTHER" id="PTHR42693:SF33">
    <property type="entry name" value="ARYLSULFATASE"/>
    <property type="match status" value="1"/>
</dbReference>
<comment type="caution">
    <text evidence="6">The sequence shown here is derived from an EMBL/GenBank/DDBJ whole genome shotgun (WGS) entry which is preliminary data.</text>
</comment>
<dbReference type="Gene3D" id="3.40.720.10">
    <property type="entry name" value="Alkaline Phosphatase, subunit A"/>
    <property type="match status" value="1"/>
</dbReference>
<keyword evidence="2" id="KW-0479">Metal-binding</keyword>
<sequence length="542" mass="60366">MAAGQGTEIVHDAEYYVLERQHAEAWAEDDAAVDARLAEIRSANGGQPPNILYILIDDIGFGEIGTPYLNYVRGYETPNINEFAEDGLRMMRMYTEPSCTPTRVAFMTGRQPYRLGMAKTSVAMDGFGMAAEEVTLAEVLKAEGYNTSHVGKWHIGDIAESFPHNQGFDFAAFPVHQQAQLALFARASHEGNQMIGANYTQFDDKWVLDRSFRPVPGTMVTGLEAVAGELASEVDLQAGEEWTQAKYIEMNERYQRQTLEQLDALMAKDEPFFLQYWPLLPLTFTRSDVDQFTSPNGGFQTESMQKVDGWIGDILARLEEGGKADNTIVIIMGDNGNFTKYAPYSGYSPMIYRGGKGDATEGGVRVDAFIRWPAAIEADSYVGDMIHVADLFTTLARVAGGLEHLPTDRVIDGVDQTSMLLLGEGKGRRDTVFVYQSFNLAAVIKEHFKLNLADAGSNLVVAPFYDLLRDPGEKYPVSTPVGAWAASPFERILQRHMAWKQRYPDLPAAVDTPYSGIDNLRLETIQMRDEWLAWKRQIGALE</sequence>
<dbReference type="AlphaFoldDB" id="A0A0X3TKP3"/>
<evidence type="ECO:0000256" key="1">
    <source>
        <dbReference type="ARBA" id="ARBA00008779"/>
    </source>
</evidence>
<evidence type="ECO:0000313" key="6">
    <source>
        <dbReference type="EMBL" id="KUJ76352.1"/>
    </source>
</evidence>
<dbReference type="Proteomes" id="UP000053690">
    <property type="component" value="Unassembled WGS sequence"/>
</dbReference>
<dbReference type="Gene3D" id="3.30.1120.10">
    <property type="match status" value="1"/>
</dbReference>
<dbReference type="Pfam" id="PF00884">
    <property type="entry name" value="Sulfatase"/>
    <property type="match status" value="1"/>
</dbReference>
<dbReference type="InterPro" id="IPR000917">
    <property type="entry name" value="Sulfatase_N"/>
</dbReference>
<dbReference type="InterPro" id="IPR024607">
    <property type="entry name" value="Sulfatase_CS"/>
</dbReference>
<protein>
    <submittedName>
        <fullName evidence="6">Sulfatase</fullName>
    </submittedName>
</protein>
<dbReference type="SUPFAM" id="SSF53649">
    <property type="entry name" value="Alkaline phosphatase-like"/>
    <property type="match status" value="1"/>
</dbReference>
<feature type="domain" description="Sulfatase N-terminal" evidence="5">
    <location>
        <begin position="49"/>
        <end position="400"/>
    </location>
</feature>
<dbReference type="GO" id="GO:0046872">
    <property type="term" value="F:metal ion binding"/>
    <property type="evidence" value="ECO:0007669"/>
    <property type="project" value="UniProtKB-KW"/>
</dbReference>
<dbReference type="PANTHER" id="PTHR42693">
    <property type="entry name" value="ARYLSULFATASE FAMILY MEMBER"/>
    <property type="match status" value="1"/>
</dbReference>
<evidence type="ECO:0000313" key="7">
    <source>
        <dbReference type="Proteomes" id="UP000053690"/>
    </source>
</evidence>
<keyword evidence="4" id="KW-0106">Calcium</keyword>
<dbReference type="PROSITE" id="PS00149">
    <property type="entry name" value="SULFATASE_2"/>
    <property type="match status" value="1"/>
</dbReference>
<comment type="similarity">
    <text evidence="1">Belongs to the sulfatase family.</text>
</comment>
<accession>A0A0X3TKP3</accession>
<dbReference type="InterPro" id="IPR050738">
    <property type="entry name" value="Sulfatase"/>
</dbReference>
<evidence type="ECO:0000256" key="4">
    <source>
        <dbReference type="ARBA" id="ARBA00022837"/>
    </source>
</evidence>